<proteinExistence type="predicted"/>
<feature type="region of interest" description="Disordered" evidence="1">
    <location>
        <begin position="24"/>
        <end position="58"/>
    </location>
</feature>
<dbReference type="AlphaFoldDB" id="A0A165CTH9"/>
<evidence type="ECO:0000256" key="1">
    <source>
        <dbReference type="SAM" id="MobiDB-lite"/>
    </source>
</evidence>
<sequence>MPVYMGMKAMAARTHSVLTRNETVAKVDSPPSNGKAHSSAPHHHHATPAPAETDHTEMSHEFTKCIHHVILHEPHAECQEGASLQETSTSDTQSASAEAPMDVLNDWLQPALEGELERLCNVSVAEPLNATDVAVADDDIMPLSELPRGCPRSDKVCMDHVLDIIFESTEGVVLGDALHRKYSDDAFYARILASLSHFKNFHIHNGLVVLCNSRK</sequence>
<organism evidence="2 3">
    <name type="scientific">Laetiporus sulphureus 93-53</name>
    <dbReference type="NCBI Taxonomy" id="1314785"/>
    <lineage>
        <taxon>Eukaryota</taxon>
        <taxon>Fungi</taxon>
        <taxon>Dikarya</taxon>
        <taxon>Basidiomycota</taxon>
        <taxon>Agaricomycotina</taxon>
        <taxon>Agaricomycetes</taxon>
        <taxon>Polyporales</taxon>
        <taxon>Laetiporus</taxon>
    </lineage>
</organism>
<dbReference type="RefSeq" id="XP_040761149.1">
    <property type="nucleotide sequence ID" value="XM_040913007.1"/>
</dbReference>
<reference evidence="2 3" key="1">
    <citation type="journal article" date="2016" name="Mol. Biol. Evol.">
        <title>Comparative Genomics of Early-Diverging Mushroom-Forming Fungi Provides Insights into the Origins of Lignocellulose Decay Capabilities.</title>
        <authorList>
            <person name="Nagy L.G."/>
            <person name="Riley R."/>
            <person name="Tritt A."/>
            <person name="Adam C."/>
            <person name="Daum C."/>
            <person name="Floudas D."/>
            <person name="Sun H."/>
            <person name="Yadav J.S."/>
            <person name="Pangilinan J."/>
            <person name="Larsson K.H."/>
            <person name="Matsuura K."/>
            <person name="Barry K."/>
            <person name="Labutti K."/>
            <person name="Kuo R."/>
            <person name="Ohm R.A."/>
            <person name="Bhattacharya S.S."/>
            <person name="Shirouzu T."/>
            <person name="Yoshinaga Y."/>
            <person name="Martin F.M."/>
            <person name="Grigoriev I.V."/>
            <person name="Hibbett D.S."/>
        </authorList>
    </citation>
    <scope>NUCLEOTIDE SEQUENCE [LARGE SCALE GENOMIC DNA]</scope>
    <source>
        <strain evidence="2 3">93-53</strain>
    </source>
</reference>
<accession>A0A165CTH9</accession>
<protein>
    <submittedName>
        <fullName evidence="2">Uncharacterized protein</fullName>
    </submittedName>
</protein>
<name>A0A165CTH9_9APHY</name>
<evidence type="ECO:0000313" key="3">
    <source>
        <dbReference type="Proteomes" id="UP000076871"/>
    </source>
</evidence>
<dbReference type="EMBL" id="KV427644">
    <property type="protein sequence ID" value="KZT03409.1"/>
    <property type="molecule type" value="Genomic_DNA"/>
</dbReference>
<gene>
    <name evidence="2" type="ORF">LAESUDRAFT_761984</name>
</gene>
<dbReference type="InParanoid" id="A0A165CTH9"/>
<dbReference type="Proteomes" id="UP000076871">
    <property type="component" value="Unassembled WGS sequence"/>
</dbReference>
<keyword evidence="3" id="KW-1185">Reference proteome</keyword>
<evidence type="ECO:0000313" key="2">
    <source>
        <dbReference type="EMBL" id="KZT03409.1"/>
    </source>
</evidence>
<dbReference type="GeneID" id="63830035"/>